<sequence>MAAWSIVQCNKMGWLASQIEGERIETGVKAVAEPAQSRAFTGPEFLLLLRGALRCGRTGVVAAVTKKAA</sequence>
<name>A0A1H5IZW6_9BRAD</name>
<dbReference type="AlphaFoldDB" id="A0A1H5IZW6"/>
<dbReference type="EMBL" id="FNTH01000001">
    <property type="protein sequence ID" value="SEE45823.1"/>
    <property type="molecule type" value="Genomic_DNA"/>
</dbReference>
<dbReference type="RefSeq" id="WP_143046893.1">
    <property type="nucleotide sequence ID" value="NZ_FNTH01000001.1"/>
</dbReference>
<organism evidence="1 2">
    <name type="scientific">Bradyrhizobium erythrophlei</name>
    <dbReference type="NCBI Taxonomy" id="1437360"/>
    <lineage>
        <taxon>Bacteria</taxon>
        <taxon>Pseudomonadati</taxon>
        <taxon>Pseudomonadota</taxon>
        <taxon>Alphaproteobacteria</taxon>
        <taxon>Hyphomicrobiales</taxon>
        <taxon>Nitrobacteraceae</taxon>
        <taxon>Bradyrhizobium</taxon>
    </lineage>
</organism>
<protein>
    <submittedName>
        <fullName evidence="1">Uncharacterized protein</fullName>
    </submittedName>
</protein>
<proteinExistence type="predicted"/>
<reference evidence="1 2" key="1">
    <citation type="submission" date="2016-10" db="EMBL/GenBank/DDBJ databases">
        <authorList>
            <person name="de Groot N.N."/>
        </authorList>
    </citation>
    <scope>NUCLEOTIDE SEQUENCE [LARGE SCALE GENOMIC DNA]</scope>
    <source>
        <strain evidence="1 2">MT12</strain>
    </source>
</reference>
<evidence type="ECO:0000313" key="1">
    <source>
        <dbReference type="EMBL" id="SEE45823.1"/>
    </source>
</evidence>
<gene>
    <name evidence="1" type="ORF">SAMN05444164_8183</name>
</gene>
<dbReference type="Proteomes" id="UP000198992">
    <property type="component" value="Unassembled WGS sequence"/>
</dbReference>
<accession>A0A1H5IZW6</accession>
<evidence type="ECO:0000313" key="2">
    <source>
        <dbReference type="Proteomes" id="UP000198992"/>
    </source>
</evidence>